<name>A0ABN7YIF8_9BURK</name>
<protein>
    <submittedName>
        <fullName evidence="1">Uncharacterized protein</fullName>
    </submittedName>
</protein>
<comment type="caution">
    <text evidence="1">The sequence shown here is derived from an EMBL/GenBank/DDBJ whole genome shotgun (WGS) entry which is preliminary data.</text>
</comment>
<dbReference type="RefSeq" id="WP_224041749.1">
    <property type="nucleotide sequence ID" value="NZ_CAJZAH010000002.1"/>
</dbReference>
<accession>A0ABN7YIF8</accession>
<evidence type="ECO:0000313" key="2">
    <source>
        <dbReference type="Proteomes" id="UP000721236"/>
    </source>
</evidence>
<dbReference type="EMBL" id="CAJZAH010000002">
    <property type="protein sequence ID" value="CAG9173222.1"/>
    <property type="molecule type" value="Genomic_DNA"/>
</dbReference>
<organism evidence="1 2">
    <name type="scientific">Cupriavidus respiraculi</name>
    <dbReference type="NCBI Taxonomy" id="195930"/>
    <lineage>
        <taxon>Bacteria</taxon>
        <taxon>Pseudomonadati</taxon>
        <taxon>Pseudomonadota</taxon>
        <taxon>Betaproteobacteria</taxon>
        <taxon>Burkholderiales</taxon>
        <taxon>Burkholderiaceae</taxon>
        <taxon>Cupriavidus</taxon>
    </lineage>
</organism>
<proteinExistence type="predicted"/>
<sequence length="215" mass="22957">MHDDNRAAHIAAVAWVHEDDPARVISAAQKAQALKDGGASASSVRPYSLAAVLAGAEQQGRERVAWKGLSQEEQLRFVNEILDYGMGFVAPLHGVVVSIENTLRERNGTPAPASQPVGEAVAELFREAIAWGRAYGAVLADPLWSEMRDKVAGDFADRLAQAAPSVAQAGLSDAEIMDIARQHFREGHKPEAEAAFLACVRAILARSGQPAQEGK</sequence>
<keyword evidence="2" id="KW-1185">Reference proteome</keyword>
<gene>
    <name evidence="1" type="ORF">LMG21510_02190</name>
</gene>
<reference evidence="1 2" key="1">
    <citation type="submission" date="2021-08" db="EMBL/GenBank/DDBJ databases">
        <authorList>
            <person name="Peeters C."/>
        </authorList>
    </citation>
    <scope>NUCLEOTIDE SEQUENCE [LARGE SCALE GENOMIC DNA]</scope>
    <source>
        <strain evidence="1 2">LMG 21510</strain>
    </source>
</reference>
<dbReference type="Proteomes" id="UP000721236">
    <property type="component" value="Unassembled WGS sequence"/>
</dbReference>
<evidence type="ECO:0000313" key="1">
    <source>
        <dbReference type="EMBL" id="CAG9173222.1"/>
    </source>
</evidence>